<feature type="domain" description="TLDc" evidence="2">
    <location>
        <begin position="196"/>
        <end position="326"/>
    </location>
</feature>
<evidence type="ECO:0000259" key="2">
    <source>
        <dbReference type="Pfam" id="PF07534"/>
    </source>
</evidence>
<sequence>MENELKTLSTLCTNAAKAVSDLNKSKNEYNFVDDKSLDIDQRIENAEGHFGRLDAIFEYKKNITTSLDTIATDLNNASNKIKSELVLYSSKSDNEKLYEICNVRIALLEEKCNKDTIPLENADERNRIIQVKNTKVETIKKSEKFINAKRQHDEEVENEKREHLTLDEKSCLEILTGYKIGSVVFDPDKDDWSKGTSVFGEKVMNKCNLCFVVEDCNHNKFGGVFTGYINKVSEYLKGGSSYIFSLVRNGTLNPKKFKKSENDTNEFYLRAQNEPYLFGFGAGHDIGVHKKGVNGSYCKPDTYTAKQKELTNDVNFTPKSVVVFQLN</sequence>
<protein>
    <recommendedName>
        <fullName evidence="2">TLDc domain-containing protein</fullName>
    </recommendedName>
</protein>
<dbReference type="EMBL" id="AK422240">
    <property type="protein sequence ID" value="BAN40734.1"/>
    <property type="molecule type" value="mRNA"/>
</dbReference>
<name>S0B0P4_ENTIV</name>
<proteinExistence type="evidence at transcript level"/>
<evidence type="ECO:0000256" key="1">
    <source>
        <dbReference type="SAM" id="Coils"/>
    </source>
</evidence>
<accession>S0B0P4</accession>
<keyword evidence="1" id="KW-0175">Coiled coil</keyword>
<dbReference type="VEuPathDB" id="AmoebaDB:EIN_453460"/>
<reference evidence="3" key="1">
    <citation type="submission" date="2012-06" db="EMBL/GenBank/DDBJ databases">
        <title>Short 5' UTR of Entamoeba genes.</title>
        <authorList>
            <person name="Hiranuka K."/>
            <person name="Kumagai M."/>
            <person name="Wakaguri H."/>
            <person name="Suzuki Y."/>
            <person name="Sugano S."/>
            <person name="Watanabe J."/>
            <person name="Makioka A."/>
        </authorList>
    </citation>
    <scope>NUCLEOTIDE SEQUENCE</scope>
    <source>
        <strain evidence="3">IP1</strain>
    </source>
</reference>
<organism evidence="3">
    <name type="scientific">Entamoeba invadens</name>
    <dbReference type="NCBI Taxonomy" id="33085"/>
    <lineage>
        <taxon>Eukaryota</taxon>
        <taxon>Amoebozoa</taxon>
        <taxon>Evosea</taxon>
        <taxon>Archamoebae</taxon>
        <taxon>Mastigamoebida</taxon>
        <taxon>Entamoebidae</taxon>
        <taxon>Entamoeba</taxon>
    </lineage>
</organism>
<dbReference type="AlphaFoldDB" id="S0B0P4"/>
<dbReference type="Pfam" id="PF07534">
    <property type="entry name" value="TLD"/>
    <property type="match status" value="1"/>
</dbReference>
<dbReference type="InterPro" id="IPR006571">
    <property type="entry name" value="TLDc_dom"/>
</dbReference>
<evidence type="ECO:0000313" key="3">
    <source>
        <dbReference type="EMBL" id="BAN40734.1"/>
    </source>
</evidence>
<feature type="coiled-coil region" evidence="1">
    <location>
        <begin position="142"/>
        <end position="169"/>
    </location>
</feature>